<reference evidence="1" key="1">
    <citation type="submission" date="2014-12" db="EMBL/GenBank/DDBJ databases">
        <authorList>
            <person name="Hall J."/>
        </authorList>
    </citation>
    <scope>NUCLEOTIDE SEQUENCE [LARGE SCALE GENOMIC DNA]</scope>
    <source>
        <strain evidence="1">SBW25</strain>
        <plasmid evidence="1">pQBR57</plasmid>
    </source>
</reference>
<organism evidence="1">
    <name type="scientific">Pseudomonas fluorescens (strain SBW25)</name>
    <dbReference type="NCBI Taxonomy" id="216595"/>
    <lineage>
        <taxon>Bacteria</taxon>
        <taxon>Pseudomonadati</taxon>
        <taxon>Pseudomonadota</taxon>
        <taxon>Gammaproteobacteria</taxon>
        <taxon>Pseudomonadales</taxon>
        <taxon>Pseudomonadaceae</taxon>
        <taxon>Pseudomonas</taxon>
    </lineage>
</organism>
<accession>A0A0G4E4D1</accession>
<dbReference type="EMBL" id="LN713926">
    <property type="protein sequence ID" value="CEK42096.1"/>
    <property type="molecule type" value="Genomic_DNA"/>
</dbReference>
<gene>
    <name evidence="1" type="ORF">PQBR57_0143</name>
</gene>
<protein>
    <submittedName>
        <fullName evidence="1">Uncharacterized protein</fullName>
    </submittedName>
</protein>
<name>A0A0G4E4D1_PSEFS</name>
<geneLocation type="plasmid" evidence="1">
    <name>pQBR57</name>
</geneLocation>
<keyword evidence="1" id="KW-0614">Plasmid</keyword>
<proteinExistence type="predicted"/>
<reference evidence="1" key="2">
    <citation type="submission" date="2015-06" db="EMBL/GenBank/DDBJ databases">
        <title>Environmentally co-occuring mercury resistance plasmids are genetically and phenotypically diverse and confer variable context-dependent fitness effects.</title>
        <authorList>
            <person name="Hall J.P.J."/>
            <person name="Harrison E."/>
            <person name="Lilley A.K."/>
            <person name="Paterson S."/>
            <person name="Spiers A.J."/>
            <person name="Brockhurst M.A."/>
        </authorList>
    </citation>
    <scope>NUCLEOTIDE SEQUENCE [LARGE SCALE GENOMIC DNA]</scope>
    <source>
        <strain evidence="1">SBW25</strain>
        <plasmid evidence="1">pQBR57</plasmid>
    </source>
</reference>
<dbReference type="RefSeq" id="WP_255255453.1">
    <property type="nucleotide sequence ID" value="NZ_LN713926.1"/>
</dbReference>
<sequence>MHPALMQQMRRFQDKHSESFPGADFTLSGDEYADPAVNEAWKAFEFSEWKRSMELIGPGPSPRTGRGQNRKSAMRQKVECPECHGPLKVWLDIDASLLFNVSATGKLSKRAIEDNTQSDGRCGLKCQECSWQVYGSDVEDDVLLMVIQNADEKWQGLQLSLIHAKP</sequence>
<dbReference type="AlphaFoldDB" id="A0A0G4E4D1"/>
<evidence type="ECO:0000313" key="1">
    <source>
        <dbReference type="EMBL" id="CEK42096.1"/>
    </source>
</evidence>